<reference evidence="2" key="1">
    <citation type="submission" date="2023-04" db="EMBL/GenBank/DDBJ databases">
        <authorList>
            <consortium name="ELIXIR-Norway"/>
        </authorList>
    </citation>
    <scope>NUCLEOTIDE SEQUENCE [LARGE SCALE GENOMIC DNA]</scope>
</reference>
<keyword evidence="1" id="KW-0472">Membrane</keyword>
<organism evidence="2 3">
    <name type="scientific">Rangifer tarandus platyrhynchus</name>
    <name type="common">Svalbard reindeer</name>
    <dbReference type="NCBI Taxonomy" id="3082113"/>
    <lineage>
        <taxon>Eukaryota</taxon>
        <taxon>Metazoa</taxon>
        <taxon>Chordata</taxon>
        <taxon>Craniata</taxon>
        <taxon>Vertebrata</taxon>
        <taxon>Euteleostomi</taxon>
        <taxon>Mammalia</taxon>
        <taxon>Eutheria</taxon>
        <taxon>Laurasiatheria</taxon>
        <taxon>Artiodactyla</taxon>
        <taxon>Ruminantia</taxon>
        <taxon>Pecora</taxon>
        <taxon>Cervidae</taxon>
        <taxon>Odocoileinae</taxon>
        <taxon>Rangifer</taxon>
    </lineage>
</organism>
<evidence type="ECO:0000313" key="3">
    <source>
        <dbReference type="Proteomes" id="UP001176941"/>
    </source>
</evidence>
<keyword evidence="3" id="KW-1185">Reference proteome</keyword>
<keyword evidence="1" id="KW-0812">Transmembrane</keyword>
<dbReference type="Proteomes" id="UP001176941">
    <property type="component" value="Unassembled WGS sequence"/>
</dbReference>
<evidence type="ECO:0008006" key="4">
    <source>
        <dbReference type="Google" id="ProtNLM"/>
    </source>
</evidence>
<proteinExistence type="predicted"/>
<keyword evidence="1" id="KW-1133">Transmembrane helix</keyword>
<evidence type="ECO:0000313" key="2">
    <source>
        <dbReference type="EMBL" id="CAI9149539.1"/>
    </source>
</evidence>
<comment type="caution">
    <text evidence="2">The sequence shown here is derived from an EMBL/GenBank/DDBJ whole genome shotgun (WGS) entry which is preliminary data.</text>
</comment>
<gene>
    <name evidence="2" type="ORF">MRATA1EN1_LOCUS31157</name>
</gene>
<protein>
    <recommendedName>
        <fullName evidence="4">Secreted protein</fullName>
    </recommendedName>
</protein>
<name>A0ABN8XJG7_RANTA</name>
<dbReference type="EMBL" id="CATKSN020000377">
    <property type="protein sequence ID" value="CAI9149539.1"/>
    <property type="molecule type" value="Genomic_DNA"/>
</dbReference>
<accession>A0ABN8XJG7</accession>
<sequence length="136" mass="15278">MLRSFVLVFVVFEGAAMIYALVHLRYNYSLLSTKKRSYGVYWKQQQHKTTQTAGEILWTSSNSGGGPFRQSRIAEMMVFSRTCVISEEYVGSSLLSGTSCGFSSAEPSRREVLEHYDCSRRSSGDTAATRPRCHSL</sequence>
<feature type="transmembrane region" description="Helical" evidence="1">
    <location>
        <begin position="6"/>
        <end position="26"/>
    </location>
</feature>
<evidence type="ECO:0000256" key="1">
    <source>
        <dbReference type="SAM" id="Phobius"/>
    </source>
</evidence>